<feature type="domain" description="Butirosin biosynthesis protein H N-terminal" evidence="1">
    <location>
        <begin position="12"/>
        <end position="140"/>
    </location>
</feature>
<evidence type="ECO:0000259" key="1">
    <source>
        <dbReference type="Pfam" id="PF14399"/>
    </source>
</evidence>
<dbReference type="InterPro" id="IPR026935">
    <property type="entry name" value="BtrH_N"/>
</dbReference>
<evidence type="ECO:0000259" key="2">
    <source>
        <dbReference type="Pfam" id="PF16169"/>
    </source>
</evidence>
<dbReference type="Proteomes" id="UP000254082">
    <property type="component" value="Unassembled WGS sequence"/>
</dbReference>
<name>A0A380JDW7_STRDO</name>
<dbReference type="AlphaFoldDB" id="A0A380JDW7"/>
<keyword evidence="4" id="KW-1185">Reference proteome</keyword>
<dbReference type="Pfam" id="PF14399">
    <property type="entry name" value="BtrH_N"/>
    <property type="match status" value="1"/>
</dbReference>
<protein>
    <recommendedName>
        <fullName evidence="5">Lantibiotic ABC transporter</fullName>
    </recommendedName>
</protein>
<dbReference type="RefSeq" id="WP_002960705.1">
    <property type="nucleotide sequence ID" value="NZ_UHFA01000002.1"/>
</dbReference>
<dbReference type="Pfam" id="PF16169">
    <property type="entry name" value="DUF4872"/>
    <property type="match status" value="1"/>
</dbReference>
<dbReference type="EMBL" id="UHFA01000002">
    <property type="protein sequence ID" value="SUN36269.1"/>
    <property type="molecule type" value="Genomic_DNA"/>
</dbReference>
<reference evidence="3 4" key="1">
    <citation type="submission" date="2018-06" db="EMBL/GenBank/DDBJ databases">
        <authorList>
            <consortium name="Pathogen Informatics"/>
            <person name="Doyle S."/>
        </authorList>
    </citation>
    <scope>NUCLEOTIDE SEQUENCE [LARGE SCALE GENOMIC DNA]</scope>
    <source>
        <strain evidence="4">NCTC 11391</strain>
    </source>
</reference>
<accession>A0A380JDW7</accession>
<sequence>MKLDVKPFIGQHCETTATGTLLNQLGIFLSEPLLFGLGEGLSFVFWKMKSSNMPFIGGRIKPDRLTQNITKNLGLKLDVKETSSKVKAWESVKSLLDSGKAVGLKLDCYHLDYFTNPIHFAGHYVAIIGYENQDAFLVDTDQQGCQVSTSLESLALARSEKGPMSSKNLFYTIEKEKDLISLEMAVVKAIRNNAVDYLSPSIKNMQYRGIEKVSEEVIKWFDGSQTTAEDFGKTAILMERAGTGGAIFRNLYCDFLNEAYVITKNGVIRDAYQLFVEIANGWTQVIELFQKVADTKDRRFILAASEIMKNLSGKEKEAMTLLMEI</sequence>
<dbReference type="InterPro" id="IPR032369">
    <property type="entry name" value="DUF4872"/>
</dbReference>
<dbReference type="OrthoDB" id="4075615at2"/>
<organism evidence="3 4">
    <name type="scientific">Streptococcus downei MFe28</name>
    <dbReference type="NCBI Taxonomy" id="764290"/>
    <lineage>
        <taxon>Bacteria</taxon>
        <taxon>Bacillati</taxon>
        <taxon>Bacillota</taxon>
        <taxon>Bacilli</taxon>
        <taxon>Lactobacillales</taxon>
        <taxon>Streptococcaceae</taxon>
        <taxon>Streptococcus</taxon>
    </lineage>
</organism>
<gene>
    <name evidence="3" type="ORF">NCTC11391_01314</name>
</gene>
<evidence type="ECO:0000313" key="4">
    <source>
        <dbReference type="Proteomes" id="UP000254082"/>
    </source>
</evidence>
<proteinExistence type="predicted"/>
<evidence type="ECO:0008006" key="5">
    <source>
        <dbReference type="Google" id="ProtNLM"/>
    </source>
</evidence>
<dbReference type="GeneID" id="93923823"/>
<evidence type="ECO:0000313" key="3">
    <source>
        <dbReference type="EMBL" id="SUN36269.1"/>
    </source>
</evidence>
<feature type="domain" description="DUF4872" evidence="2">
    <location>
        <begin position="152"/>
        <end position="322"/>
    </location>
</feature>